<dbReference type="AlphaFoldDB" id="A0A3S5A0D8"/>
<reference evidence="2" key="1">
    <citation type="submission" date="2018-11" db="EMBL/GenBank/DDBJ databases">
        <authorList>
            <consortium name="Pathogen Informatics"/>
        </authorList>
    </citation>
    <scope>NUCLEOTIDE SEQUENCE</scope>
</reference>
<organism evidence="2 3">
    <name type="scientific">Protopolystoma xenopodis</name>
    <dbReference type="NCBI Taxonomy" id="117903"/>
    <lineage>
        <taxon>Eukaryota</taxon>
        <taxon>Metazoa</taxon>
        <taxon>Spiralia</taxon>
        <taxon>Lophotrochozoa</taxon>
        <taxon>Platyhelminthes</taxon>
        <taxon>Monogenea</taxon>
        <taxon>Polyopisthocotylea</taxon>
        <taxon>Polystomatidea</taxon>
        <taxon>Polystomatidae</taxon>
        <taxon>Protopolystoma</taxon>
    </lineage>
</organism>
<evidence type="ECO:0000313" key="3">
    <source>
        <dbReference type="Proteomes" id="UP000784294"/>
    </source>
</evidence>
<gene>
    <name evidence="2" type="ORF">PXEA_LOCUS5038</name>
</gene>
<evidence type="ECO:0000313" key="2">
    <source>
        <dbReference type="EMBL" id="VEL11598.1"/>
    </source>
</evidence>
<feature type="region of interest" description="Disordered" evidence="1">
    <location>
        <begin position="109"/>
        <end position="132"/>
    </location>
</feature>
<protein>
    <submittedName>
        <fullName evidence="2">Uncharacterized protein</fullName>
    </submittedName>
</protein>
<sequence>MVHRQDEIGTGYCEAGSQRAMLVNLPINGPSTGSTLFAQPSTGLSGGRLADPTDYGQLLVASGAQARYPSEATSLGRSVGFVPPSRAPTRPINTTSGWISSLTKQKISTRTTGKGVPVGNTPFEGTIPTAKTSTATNTNFSAFTKPQDHDGTKQLFVVASATLQRDRLLHSNSSPKEQDKVSPISCDWLVNYDVDTNERNSTKRGK</sequence>
<dbReference type="Proteomes" id="UP000784294">
    <property type="component" value="Unassembled WGS sequence"/>
</dbReference>
<evidence type="ECO:0000256" key="1">
    <source>
        <dbReference type="SAM" id="MobiDB-lite"/>
    </source>
</evidence>
<comment type="caution">
    <text evidence="2">The sequence shown here is derived from an EMBL/GenBank/DDBJ whole genome shotgun (WGS) entry which is preliminary data.</text>
</comment>
<accession>A0A3S5A0D8</accession>
<name>A0A3S5A0D8_9PLAT</name>
<keyword evidence="3" id="KW-1185">Reference proteome</keyword>
<proteinExistence type="predicted"/>
<dbReference type="EMBL" id="CAAALY010012275">
    <property type="protein sequence ID" value="VEL11598.1"/>
    <property type="molecule type" value="Genomic_DNA"/>
</dbReference>